<accession>A0A4R0RNM4</accession>
<name>A0A4R0RNM4_9APHY</name>
<protein>
    <submittedName>
        <fullName evidence="1">Uncharacterized protein</fullName>
    </submittedName>
</protein>
<sequence length="73" mass="8127">MTDKQGQRPGFRHSDLPYATSKGIFFHTSMRAAIPLKGAYKRARCLELLPATAVFENSRTPMMCSLATLHLTS</sequence>
<organism evidence="1 2">
    <name type="scientific">Steccherinum ochraceum</name>
    <dbReference type="NCBI Taxonomy" id="92696"/>
    <lineage>
        <taxon>Eukaryota</taxon>
        <taxon>Fungi</taxon>
        <taxon>Dikarya</taxon>
        <taxon>Basidiomycota</taxon>
        <taxon>Agaricomycotina</taxon>
        <taxon>Agaricomycetes</taxon>
        <taxon>Polyporales</taxon>
        <taxon>Steccherinaceae</taxon>
        <taxon>Steccherinum</taxon>
    </lineage>
</organism>
<comment type="caution">
    <text evidence="1">The sequence shown here is derived from an EMBL/GenBank/DDBJ whole genome shotgun (WGS) entry which is preliminary data.</text>
</comment>
<reference evidence="1 2" key="1">
    <citation type="submission" date="2018-11" db="EMBL/GenBank/DDBJ databases">
        <title>Genome assembly of Steccherinum ochraceum LE-BIN_3174, the white-rot fungus of the Steccherinaceae family (The Residual Polyporoid clade, Polyporales, Basidiomycota).</title>
        <authorList>
            <person name="Fedorova T.V."/>
            <person name="Glazunova O.A."/>
            <person name="Landesman E.O."/>
            <person name="Moiseenko K.V."/>
            <person name="Psurtseva N.V."/>
            <person name="Savinova O.S."/>
            <person name="Shakhova N.V."/>
            <person name="Tyazhelova T.V."/>
            <person name="Vasina D.V."/>
        </authorList>
    </citation>
    <scope>NUCLEOTIDE SEQUENCE [LARGE SCALE GENOMIC DNA]</scope>
    <source>
        <strain evidence="1 2">LE-BIN_3174</strain>
    </source>
</reference>
<dbReference type="EMBL" id="RWJN01000264">
    <property type="protein sequence ID" value="TCD63954.1"/>
    <property type="molecule type" value="Genomic_DNA"/>
</dbReference>
<gene>
    <name evidence="1" type="ORF">EIP91_004722</name>
</gene>
<evidence type="ECO:0000313" key="2">
    <source>
        <dbReference type="Proteomes" id="UP000292702"/>
    </source>
</evidence>
<keyword evidence="2" id="KW-1185">Reference proteome</keyword>
<dbReference type="Proteomes" id="UP000292702">
    <property type="component" value="Unassembled WGS sequence"/>
</dbReference>
<proteinExistence type="predicted"/>
<evidence type="ECO:0000313" key="1">
    <source>
        <dbReference type="EMBL" id="TCD63954.1"/>
    </source>
</evidence>
<dbReference type="AlphaFoldDB" id="A0A4R0RNM4"/>